<dbReference type="SUPFAM" id="SSF52047">
    <property type="entry name" value="RNI-like"/>
    <property type="match status" value="1"/>
</dbReference>
<gene>
    <name evidence="1" type="ORF">PanWU01x14_321070</name>
</gene>
<dbReference type="EMBL" id="JXTB01000534">
    <property type="protein sequence ID" value="PON37342.1"/>
    <property type="molecule type" value="Genomic_DNA"/>
</dbReference>
<sequence>MRRLIRNICPFPPLFLHGILRKLPKWITRLENLVRIRLYWSKLEDDPLKVLETLPNLLEIALSSDAYDVEELKFEEGAFPRLKVLKICSLRTLRLLVIEE</sequence>
<organism evidence="1 2">
    <name type="scientific">Parasponia andersonii</name>
    <name type="common">Sponia andersonii</name>
    <dbReference type="NCBI Taxonomy" id="3476"/>
    <lineage>
        <taxon>Eukaryota</taxon>
        <taxon>Viridiplantae</taxon>
        <taxon>Streptophyta</taxon>
        <taxon>Embryophyta</taxon>
        <taxon>Tracheophyta</taxon>
        <taxon>Spermatophyta</taxon>
        <taxon>Magnoliopsida</taxon>
        <taxon>eudicotyledons</taxon>
        <taxon>Gunneridae</taxon>
        <taxon>Pentapetalae</taxon>
        <taxon>rosids</taxon>
        <taxon>fabids</taxon>
        <taxon>Rosales</taxon>
        <taxon>Cannabaceae</taxon>
        <taxon>Parasponia</taxon>
    </lineage>
</organism>
<dbReference type="Gene3D" id="3.80.10.10">
    <property type="entry name" value="Ribonuclease Inhibitor"/>
    <property type="match status" value="1"/>
</dbReference>
<evidence type="ECO:0000313" key="1">
    <source>
        <dbReference type="EMBL" id="PON37342.1"/>
    </source>
</evidence>
<proteinExistence type="predicted"/>
<dbReference type="Proteomes" id="UP000237105">
    <property type="component" value="Unassembled WGS sequence"/>
</dbReference>
<dbReference type="InterPro" id="IPR032675">
    <property type="entry name" value="LRR_dom_sf"/>
</dbReference>
<dbReference type="OrthoDB" id="1748592at2759"/>
<reference evidence="2" key="1">
    <citation type="submission" date="2016-06" db="EMBL/GenBank/DDBJ databases">
        <title>Parallel loss of symbiosis genes in relatives of nitrogen-fixing non-legume Parasponia.</title>
        <authorList>
            <person name="Van Velzen R."/>
            <person name="Holmer R."/>
            <person name="Bu F."/>
            <person name="Rutten L."/>
            <person name="Van Zeijl A."/>
            <person name="Liu W."/>
            <person name="Santuari L."/>
            <person name="Cao Q."/>
            <person name="Sharma T."/>
            <person name="Shen D."/>
            <person name="Roswanjaya Y."/>
            <person name="Wardhani T."/>
            <person name="Kalhor M.S."/>
            <person name="Jansen J."/>
            <person name="Van den Hoogen J."/>
            <person name="Gungor B."/>
            <person name="Hartog M."/>
            <person name="Hontelez J."/>
            <person name="Verver J."/>
            <person name="Yang W.-C."/>
            <person name="Schijlen E."/>
            <person name="Repin R."/>
            <person name="Schilthuizen M."/>
            <person name="Schranz E."/>
            <person name="Heidstra R."/>
            <person name="Miyata K."/>
            <person name="Fedorova E."/>
            <person name="Kohlen W."/>
            <person name="Bisseling T."/>
            <person name="Smit S."/>
            <person name="Geurts R."/>
        </authorList>
    </citation>
    <scope>NUCLEOTIDE SEQUENCE [LARGE SCALE GENOMIC DNA]</scope>
    <source>
        <strain evidence="2">cv. WU1-14</strain>
    </source>
</reference>
<evidence type="ECO:0000313" key="2">
    <source>
        <dbReference type="Proteomes" id="UP000237105"/>
    </source>
</evidence>
<comment type="caution">
    <text evidence="1">The sequence shown here is derived from an EMBL/GenBank/DDBJ whole genome shotgun (WGS) entry which is preliminary data.</text>
</comment>
<name>A0A2P5ALE2_PARAD</name>
<protein>
    <submittedName>
        <fullName evidence="1">LRR domain containing protein</fullName>
    </submittedName>
</protein>
<dbReference type="AlphaFoldDB" id="A0A2P5ALE2"/>
<keyword evidence="2" id="KW-1185">Reference proteome</keyword>
<accession>A0A2P5ALE2</accession>
<dbReference type="STRING" id="3476.A0A2P5ALE2"/>